<comment type="caution">
    <text evidence="2">The sequence shown here is derived from an EMBL/GenBank/DDBJ whole genome shotgun (WGS) entry which is preliminary data.</text>
</comment>
<dbReference type="PATRIC" id="fig|1265313.6.peg.1997"/>
<proteinExistence type="predicted"/>
<dbReference type="OrthoDB" id="2985197at2"/>
<dbReference type="STRING" id="1265313.HRUBRA_02025"/>
<organism evidence="2 3">
    <name type="scientific">Pseudohaliea rubra DSM 19751</name>
    <dbReference type="NCBI Taxonomy" id="1265313"/>
    <lineage>
        <taxon>Bacteria</taxon>
        <taxon>Pseudomonadati</taxon>
        <taxon>Pseudomonadota</taxon>
        <taxon>Gammaproteobacteria</taxon>
        <taxon>Cellvibrionales</taxon>
        <taxon>Halieaceae</taxon>
        <taxon>Pseudohaliea</taxon>
    </lineage>
</organism>
<name>A0A095VPR6_9GAMM</name>
<dbReference type="AlphaFoldDB" id="A0A095VPR6"/>
<feature type="signal peptide" evidence="1">
    <location>
        <begin position="1"/>
        <end position="20"/>
    </location>
</feature>
<protein>
    <submittedName>
        <fullName evidence="2">Cell wall surface anchor family protein</fullName>
    </submittedName>
</protein>
<keyword evidence="3" id="KW-1185">Reference proteome</keyword>
<sequence length="318" mass="32435">MRKTLLTTIATISLAASVLAISEMEIPHAFERGTTIEPNEMNANFSAMANGINAVAQRVTTLEEAEAPALADQSVTSSKITDAAVTTSKLAAGAVSTEAIADGAITAAKLAPGAVTDTDTTYTNGSGLALDGTTFSLSDGGVSAAKLANGSVTTTKIADGAILGKKLATKSVGVTKLAHLPSPLMADYAAGNLVVSTLNTTAIEETFRVPTTGKLLVNVSAHLDLVDEGNDGQLFNDIGVVAAVGVLPTQGEELTDASAHKGLLDGSSYSWAGSRYFLLDADPDKFYGVRVTIRSGCGNCPLSVKYSATAQATFFPGA</sequence>
<reference evidence="2 3" key="1">
    <citation type="journal article" date="2014" name="Genome Announc.">
        <title>Genome Sequence of Gammaproteobacterial Pseudohaliea rubra Type Strain DSM 19751, Isolated from Coastal Seawater of the Mediterranean Sea.</title>
        <authorList>
            <person name="Spring S."/>
            <person name="Fiebig A."/>
            <person name="Riedel T."/>
            <person name="Goker M."/>
            <person name="Klenk H.P."/>
        </authorList>
    </citation>
    <scope>NUCLEOTIDE SEQUENCE [LARGE SCALE GENOMIC DNA]</scope>
    <source>
        <strain evidence="2 3">DSM 19751</strain>
    </source>
</reference>
<keyword evidence="1" id="KW-0732">Signal</keyword>
<feature type="chain" id="PRO_5001912019" evidence="1">
    <location>
        <begin position="21"/>
        <end position="318"/>
    </location>
</feature>
<accession>A0A095VPR6</accession>
<dbReference type="EMBL" id="AUVB01000055">
    <property type="protein sequence ID" value="KGE03390.1"/>
    <property type="molecule type" value="Genomic_DNA"/>
</dbReference>
<dbReference type="HOGENOM" id="CLU_873667_0_0_6"/>
<gene>
    <name evidence="2" type="ORF">HRUBRA_02025</name>
</gene>
<dbReference type="Proteomes" id="UP000029640">
    <property type="component" value="Unassembled WGS sequence"/>
</dbReference>
<evidence type="ECO:0000256" key="1">
    <source>
        <dbReference type="SAM" id="SignalP"/>
    </source>
</evidence>
<evidence type="ECO:0000313" key="3">
    <source>
        <dbReference type="Proteomes" id="UP000029640"/>
    </source>
</evidence>
<evidence type="ECO:0000313" key="2">
    <source>
        <dbReference type="EMBL" id="KGE03390.1"/>
    </source>
</evidence>
<dbReference type="RefSeq" id="WP_035517852.1">
    <property type="nucleotide sequence ID" value="NZ_KN234790.1"/>
</dbReference>